<dbReference type="GO" id="GO:0000270">
    <property type="term" value="P:peptidoglycan metabolic process"/>
    <property type="evidence" value="ECO:0007669"/>
    <property type="project" value="TreeGrafter"/>
</dbReference>
<protein>
    <submittedName>
        <fullName evidence="3">D-alanyl-D-alanine carboxypeptidase / D-alanyl-D-alanine-endopeptidase (Penicillin-binding protein 4)</fullName>
    </submittedName>
</protein>
<dbReference type="Pfam" id="PF02113">
    <property type="entry name" value="Peptidase_S13"/>
    <property type="match status" value="2"/>
</dbReference>
<dbReference type="InterPro" id="IPR012338">
    <property type="entry name" value="Beta-lactam/transpept-like"/>
</dbReference>
<dbReference type="PANTHER" id="PTHR30023:SF0">
    <property type="entry name" value="PENICILLIN-SENSITIVE CARBOXYPEPTIDASE A"/>
    <property type="match status" value="1"/>
</dbReference>
<dbReference type="AlphaFoldDB" id="A0A1W2BPZ9"/>
<dbReference type="PROSITE" id="PS51257">
    <property type="entry name" value="PROKAR_LIPOPROTEIN"/>
    <property type="match status" value="1"/>
</dbReference>
<dbReference type="OrthoDB" id="9802627at2"/>
<comment type="similarity">
    <text evidence="1">Belongs to the peptidase S13 family.</text>
</comment>
<sequence length="450" mass="51298">MLRSSCKSIAFNLNHLKFYLPSALLVLTILAGCSTEQRISRNVKRVFTRSPVLKQYYAGFALYDLETKRMLFERHADQYFTPASNTKLFTFYAGLKMIPDSIPSLRYVERGDSLIFWGTGDPSFLQSKLKGTKAADFLRSTHKKLFYAPGRYTGDFYGSGWQWDDYNDYYQAEINELPIMDNLVDVRTKDGKLVVMPGNFSDCFGTDSLSNHKAFSVKRDFGSNQFKYPNVPFPVNYSQQIPYKVSLPVTLSLLSDTLHKLVSVIQLKMPADAKTIYNLKTDSVLKEMLLPSDNFIAEQLLLVYANQLGEELNTGKAIAYIEKNYLSELPDKPKWADGSGLSRYNLFTPRDMVRLLEMIYRTVNNPKRLFNMLPAGGKSGTLRNAYPKTNEPFVFGKTGTLSGVHNQSGYVLTKKGKTFIFSFMNNNFVTPTAEVRKEMVRIMTHIHDNF</sequence>
<dbReference type="InterPro" id="IPR000667">
    <property type="entry name" value="Peptidase_S13"/>
</dbReference>
<dbReference type="PRINTS" id="PR00922">
    <property type="entry name" value="DADACBPTASE3"/>
</dbReference>
<dbReference type="EMBL" id="FWYB01000002">
    <property type="protein sequence ID" value="SMC74638.1"/>
    <property type="molecule type" value="Genomic_DNA"/>
</dbReference>
<keyword evidence="3" id="KW-0645">Protease</keyword>
<evidence type="ECO:0000313" key="4">
    <source>
        <dbReference type="Proteomes" id="UP000192678"/>
    </source>
</evidence>
<accession>A0A1W2BPZ9</accession>
<keyword evidence="4" id="KW-1185">Reference proteome</keyword>
<evidence type="ECO:0000313" key="3">
    <source>
        <dbReference type="EMBL" id="SMC74638.1"/>
    </source>
</evidence>
<dbReference type="RefSeq" id="WP_084288639.1">
    <property type="nucleotide sequence ID" value="NZ_FWYB01000002.1"/>
</dbReference>
<evidence type="ECO:0000256" key="2">
    <source>
        <dbReference type="ARBA" id="ARBA00022801"/>
    </source>
</evidence>
<dbReference type="PANTHER" id="PTHR30023">
    <property type="entry name" value="D-ALANYL-D-ALANINE CARBOXYPEPTIDASE"/>
    <property type="match status" value="1"/>
</dbReference>
<dbReference type="GO" id="GO:0004185">
    <property type="term" value="F:serine-type carboxypeptidase activity"/>
    <property type="evidence" value="ECO:0007669"/>
    <property type="project" value="InterPro"/>
</dbReference>
<dbReference type="SUPFAM" id="SSF56601">
    <property type="entry name" value="beta-lactamase/transpeptidase-like"/>
    <property type="match status" value="1"/>
</dbReference>
<keyword evidence="3" id="KW-0121">Carboxypeptidase</keyword>
<dbReference type="STRING" id="475255.SAMN04488101_102674"/>
<dbReference type="Proteomes" id="UP000192678">
    <property type="component" value="Unassembled WGS sequence"/>
</dbReference>
<reference evidence="3 4" key="1">
    <citation type="submission" date="2017-04" db="EMBL/GenBank/DDBJ databases">
        <authorList>
            <person name="Afonso C.L."/>
            <person name="Miller P.J."/>
            <person name="Scott M.A."/>
            <person name="Spackman E."/>
            <person name="Goraichik I."/>
            <person name="Dimitrov K.M."/>
            <person name="Suarez D.L."/>
            <person name="Swayne D.E."/>
        </authorList>
    </citation>
    <scope>NUCLEOTIDE SEQUENCE [LARGE SCALE GENOMIC DNA]</scope>
    <source>
        <strain evidence="3 4">DSM 19625</strain>
    </source>
</reference>
<dbReference type="Gene3D" id="3.40.710.10">
    <property type="entry name" value="DD-peptidase/beta-lactamase superfamily"/>
    <property type="match status" value="2"/>
</dbReference>
<name>A0A1W2BPZ9_9SPHI</name>
<keyword evidence="2" id="KW-0378">Hydrolase</keyword>
<evidence type="ECO:0000256" key="1">
    <source>
        <dbReference type="ARBA" id="ARBA00006096"/>
    </source>
</evidence>
<organism evidence="3 4">
    <name type="scientific">Pedobacter nyackensis</name>
    <dbReference type="NCBI Taxonomy" id="475255"/>
    <lineage>
        <taxon>Bacteria</taxon>
        <taxon>Pseudomonadati</taxon>
        <taxon>Bacteroidota</taxon>
        <taxon>Sphingobacteriia</taxon>
        <taxon>Sphingobacteriales</taxon>
        <taxon>Sphingobacteriaceae</taxon>
        <taxon>Pedobacter</taxon>
    </lineage>
</organism>
<dbReference type="GO" id="GO:0006508">
    <property type="term" value="P:proteolysis"/>
    <property type="evidence" value="ECO:0007669"/>
    <property type="project" value="InterPro"/>
</dbReference>
<proteinExistence type="inferred from homology"/>
<gene>
    <name evidence="3" type="ORF">SAMN04488101_102674</name>
</gene>